<keyword evidence="5" id="KW-0068">Autocatalytic cleavage</keyword>
<evidence type="ECO:0000313" key="16">
    <source>
        <dbReference type="Proteomes" id="UP000177583"/>
    </source>
</evidence>
<dbReference type="GO" id="GO:0004766">
    <property type="term" value="F:spermidine synthase activity"/>
    <property type="evidence" value="ECO:0007669"/>
    <property type="project" value="UniProtKB-UniRule"/>
</dbReference>
<dbReference type="SUPFAM" id="SSF56276">
    <property type="entry name" value="S-adenosylmethionine decarboxylase"/>
    <property type="match status" value="1"/>
</dbReference>
<dbReference type="InterPro" id="IPR016067">
    <property type="entry name" value="S-AdoMet_deCO2ase_core"/>
</dbReference>
<dbReference type="GO" id="GO:0004014">
    <property type="term" value="F:adenosylmethionine decarboxylase activity"/>
    <property type="evidence" value="ECO:0007669"/>
    <property type="project" value="InterPro"/>
</dbReference>
<keyword evidence="11" id="KW-0670">Pyruvate</keyword>
<dbReference type="Pfam" id="PF01564">
    <property type="entry name" value="Spermine_synth"/>
    <property type="match status" value="1"/>
</dbReference>
<dbReference type="InterPro" id="IPR029063">
    <property type="entry name" value="SAM-dependent_MTases_sf"/>
</dbReference>
<dbReference type="Gene3D" id="3.40.50.150">
    <property type="entry name" value="Vaccinia Virus protein VP39"/>
    <property type="match status" value="1"/>
</dbReference>
<keyword evidence="9" id="KW-0456">Lyase</keyword>
<comment type="caution">
    <text evidence="15">The sequence shown here is derived from an EMBL/GenBank/DDBJ whole genome shotgun (WGS) entry which is preliminary data.</text>
</comment>
<feature type="binding site" evidence="12">
    <location>
        <position position="298"/>
    </location>
    <ligand>
        <name>S-methyl-5'-thioadenosine</name>
        <dbReference type="ChEBI" id="CHEBI:17509"/>
    </ligand>
</feature>
<organism evidence="15 16">
    <name type="scientific">Candidatus Lambdaproteobacteria bacterium RIFOXYD2_FULL_56_26</name>
    <dbReference type="NCBI Taxonomy" id="1817773"/>
    <lineage>
        <taxon>Bacteria</taxon>
        <taxon>Pseudomonadati</taxon>
        <taxon>Pseudomonadota</taxon>
        <taxon>Candidatus Lambdaproteobacteria</taxon>
    </lineage>
</organism>
<comment type="cofactor">
    <cofactor evidence="1">
        <name>pyruvate</name>
        <dbReference type="ChEBI" id="CHEBI:15361"/>
    </cofactor>
</comment>
<keyword evidence="6 12" id="KW-0745">Spermidine biosynthesis</keyword>
<feature type="binding site" evidence="12">
    <location>
        <position position="221"/>
    </location>
    <ligand>
        <name>spermidine</name>
        <dbReference type="ChEBI" id="CHEBI:57834"/>
    </ligand>
</feature>
<evidence type="ECO:0000256" key="10">
    <source>
        <dbReference type="ARBA" id="ARBA00023270"/>
    </source>
</evidence>
<comment type="function">
    <text evidence="12">Catalyzes the irreversible transfer of a propylamine group from the amino donor S-adenosylmethioninamine (decarboxy-AdoMet) to putrescine (1,4-diaminobutane) to yield spermidine.</text>
</comment>
<feature type="binding site" evidence="12">
    <location>
        <position position="166"/>
    </location>
    <ligand>
        <name>S-methyl-5'-thioadenosine</name>
        <dbReference type="ChEBI" id="CHEBI:17509"/>
    </ligand>
</feature>
<dbReference type="PANTHER" id="PTHR11558:SF11">
    <property type="entry name" value="SPERMIDINE SYNTHASE"/>
    <property type="match status" value="1"/>
</dbReference>
<evidence type="ECO:0000256" key="1">
    <source>
        <dbReference type="ARBA" id="ARBA00001928"/>
    </source>
</evidence>
<protein>
    <recommendedName>
        <fullName evidence="12">Polyamine aminopropyltransferase</fullName>
    </recommendedName>
    <alternativeName>
        <fullName evidence="12">Putrescine aminopropyltransferase</fullName>
        <shortName evidence="12">PAPT</shortName>
    </alternativeName>
    <alternativeName>
        <fullName evidence="12">Spermidine synthase</fullName>
        <shortName evidence="12">SPDS</shortName>
        <shortName evidence="12">SPDSY</shortName>
        <ecNumber evidence="12">2.5.1.16</ecNumber>
    </alternativeName>
</protein>
<sequence>MPFLKPLVGSRALRQVIHIIAEYVGCKKGRELFTNLDALMQVLRAEVKNSGLDTVAEAGFSFGEGEGVTGCLVLAESHLNIHTWPERDFYLNVDISVCNYSCDNFPKALNLANALKSVFEPLDVNEKIIKGYKDIEDDKYTEYFSPDYGFFIKPAEVLYRSSDDLQQVEVYDTKDFGRLLRIDSFFQTSDKDEAFYHEPLVHPAMIAHPNPRKVLIIGAGDGGVLNHVLKYNTVEKAVMVEIDDSVIQVSKEYLPKVHQGAFDDKRAQVIIQDGLEYIAGTDEKFDVIILDLTDPIGPARALYTQAFYKKVKQALRDESSILALHTEYPQLYPQMYGRINRTLKDTFKYVANGFQFVPIYGTTMSFAYCSDQSNPKGVTLAEVQNRLDSRQVSGLKLYNPEMHFGFLAEPNYVKEILAKEYEIITPAKGLDEFMNTYNVART</sequence>
<feature type="active site" description="Proton acceptor" evidence="12 13">
    <location>
        <position position="291"/>
    </location>
</feature>
<feature type="binding site" evidence="12">
    <location>
        <begin position="273"/>
        <end position="274"/>
    </location>
    <ligand>
        <name>S-methyl-5'-thioadenosine</name>
        <dbReference type="ChEBI" id="CHEBI:17509"/>
    </ligand>
</feature>
<comment type="pathway">
    <text evidence="12">Amine and polyamine biosynthesis; spermidine biosynthesis; spermidine from putrescine: step 1/1.</text>
</comment>
<dbReference type="InterPro" id="IPR037163">
    <property type="entry name" value="Spermidine_synt_N_sf"/>
</dbReference>
<evidence type="ECO:0000256" key="3">
    <source>
        <dbReference type="ARBA" id="ARBA00022679"/>
    </source>
</evidence>
<dbReference type="EMBL" id="MFNF01000001">
    <property type="protein sequence ID" value="OGH05078.1"/>
    <property type="molecule type" value="Genomic_DNA"/>
</dbReference>
<dbReference type="PANTHER" id="PTHR11558">
    <property type="entry name" value="SPERMIDINE/SPERMINE SYNTHASE"/>
    <property type="match status" value="1"/>
</dbReference>
<keyword evidence="8" id="KW-0865">Zymogen</keyword>
<evidence type="ECO:0000256" key="13">
    <source>
        <dbReference type="PROSITE-ProRule" id="PRU00354"/>
    </source>
</evidence>
<feature type="domain" description="PABS" evidence="14">
    <location>
        <begin position="137"/>
        <end position="371"/>
    </location>
</feature>
<dbReference type="CDD" id="cd02440">
    <property type="entry name" value="AdoMet_MTases"/>
    <property type="match status" value="1"/>
</dbReference>
<dbReference type="Gene3D" id="2.30.140.10">
    <property type="entry name" value="Spermidine synthase, tetramerisation domain"/>
    <property type="match status" value="1"/>
</dbReference>
<comment type="catalytic activity">
    <reaction evidence="12">
        <text>S-adenosyl 3-(methylsulfanyl)propylamine + putrescine = S-methyl-5'-thioadenosine + spermidine + H(+)</text>
        <dbReference type="Rhea" id="RHEA:12721"/>
        <dbReference type="ChEBI" id="CHEBI:15378"/>
        <dbReference type="ChEBI" id="CHEBI:17509"/>
        <dbReference type="ChEBI" id="CHEBI:57443"/>
        <dbReference type="ChEBI" id="CHEBI:57834"/>
        <dbReference type="ChEBI" id="CHEBI:326268"/>
        <dbReference type="EC" id="2.5.1.16"/>
    </reaction>
</comment>
<keyword evidence="3 12" id="KW-0808">Transferase</keyword>
<dbReference type="InterPro" id="IPR001045">
    <property type="entry name" value="Spermi_synthase"/>
</dbReference>
<name>A0A1F6H3Y1_9PROT</name>
<dbReference type="Proteomes" id="UP000177583">
    <property type="component" value="Unassembled WGS sequence"/>
</dbReference>
<dbReference type="Pfam" id="PF02675">
    <property type="entry name" value="AdoMet_dc"/>
    <property type="match status" value="1"/>
</dbReference>
<feature type="binding site" evidence="12">
    <location>
        <position position="241"/>
    </location>
    <ligand>
        <name>S-methyl-5'-thioadenosine</name>
        <dbReference type="ChEBI" id="CHEBI:17509"/>
    </ligand>
</feature>
<evidence type="ECO:0000256" key="6">
    <source>
        <dbReference type="ARBA" id="ARBA00023066"/>
    </source>
</evidence>
<reference evidence="15 16" key="1">
    <citation type="journal article" date="2016" name="Nat. Commun.">
        <title>Thousands of microbial genomes shed light on interconnected biogeochemical processes in an aquifer system.</title>
        <authorList>
            <person name="Anantharaman K."/>
            <person name="Brown C.T."/>
            <person name="Hug L.A."/>
            <person name="Sharon I."/>
            <person name="Castelle C.J."/>
            <person name="Probst A.J."/>
            <person name="Thomas B.C."/>
            <person name="Singh A."/>
            <person name="Wilkins M.J."/>
            <person name="Karaoz U."/>
            <person name="Brodie E.L."/>
            <person name="Williams K.H."/>
            <person name="Hubbard S.S."/>
            <person name="Banfield J.F."/>
        </authorList>
    </citation>
    <scope>NUCLEOTIDE SEQUENCE [LARGE SCALE GENOMIC DNA]</scope>
</reference>
<evidence type="ECO:0000256" key="4">
    <source>
        <dbReference type="ARBA" id="ARBA00022793"/>
    </source>
</evidence>
<dbReference type="Pfam" id="PF17284">
    <property type="entry name" value="Spermine_synt_N"/>
    <property type="match status" value="1"/>
</dbReference>
<comment type="similarity">
    <text evidence="2 12">Belongs to the spermidine/spermine synthase family.</text>
</comment>
<keyword evidence="10" id="KW-0704">Schiff base</keyword>
<dbReference type="PROSITE" id="PS51006">
    <property type="entry name" value="PABS_2"/>
    <property type="match status" value="1"/>
</dbReference>
<evidence type="ECO:0000313" key="15">
    <source>
        <dbReference type="EMBL" id="OGH05078.1"/>
    </source>
</evidence>
<evidence type="ECO:0000256" key="7">
    <source>
        <dbReference type="ARBA" id="ARBA00023115"/>
    </source>
</evidence>
<dbReference type="EC" id="2.5.1.16" evidence="12"/>
<dbReference type="UniPathway" id="UPA00248">
    <property type="reaction ID" value="UER00314"/>
</dbReference>
<keyword evidence="7 12" id="KW-0620">Polyamine biosynthesis</keyword>
<keyword evidence="4" id="KW-0210">Decarboxylase</keyword>
<feature type="binding site" evidence="12">
    <location>
        <position position="197"/>
    </location>
    <ligand>
        <name>spermidine</name>
        <dbReference type="ChEBI" id="CHEBI:57834"/>
    </ligand>
</feature>
<dbReference type="NCBIfam" id="NF002010">
    <property type="entry name" value="PRK00811.1"/>
    <property type="match status" value="1"/>
</dbReference>
<evidence type="ECO:0000256" key="8">
    <source>
        <dbReference type="ARBA" id="ARBA00023145"/>
    </source>
</evidence>
<evidence type="ECO:0000259" key="14">
    <source>
        <dbReference type="PROSITE" id="PS51006"/>
    </source>
</evidence>
<evidence type="ECO:0000256" key="2">
    <source>
        <dbReference type="ARBA" id="ARBA00007867"/>
    </source>
</evidence>
<evidence type="ECO:0000256" key="5">
    <source>
        <dbReference type="ARBA" id="ARBA00022813"/>
    </source>
</evidence>
<evidence type="ECO:0000256" key="12">
    <source>
        <dbReference type="HAMAP-Rule" id="MF_00198"/>
    </source>
</evidence>
<dbReference type="SUPFAM" id="SSF53335">
    <property type="entry name" value="S-adenosyl-L-methionine-dependent methyltransferases"/>
    <property type="match status" value="1"/>
</dbReference>
<dbReference type="InterPro" id="IPR035246">
    <property type="entry name" value="Spermidine_synt_N"/>
</dbReference>
<accession>A0A1F6H3Y1</accession>
<dbReference type="GO" id="GO:0008295">
    <property type="term" value="P:spermidine biosynthetic process"/>
    <property type="evidence" value="ECO:0007669"/>
    <property type="project" value="UniProtKB-UniRule"/>
</dbReference>
<dbReference type="HAMAP" id="MF_00198">
    <property type="entry name" value="Spermidine_synth"/>
    <property type="match status" value="1"/>
</dbReference>
<comment type="caution">
    <text evidence="12">Lacks conserved residue(s) required for the propagation of feature annotation.</text>
</comment>
<proteinExistence type="inferred from homology"/>
<comment type="subunit">
    <text evidence="12">Homodimer or homotetramer.</text>
</comment>
<dbReference type="AlphaFoldDB" id="A0A1F6H3Y1"/>
<evidence type="ECO:0000256" key="11">
    <source>
        <dbReference type="ARBA" id="ARBA00023317"/>
    </source>
</evidence>
<evidence type="ECO:0000256" key="9">
    <source>
        <dbReference type="ARBA" id="ARBA00023239"/>
    </source>
</evidence>
<gene>
    <name evidence="12" type="primary">speE</name>
    <name evidence="15" type="ORF">A2557_08895</name>
</gene>
<dbReference type="InterPro" id="IPR030374">
    <property type="entry name" value="PABS"/>
</dbReference>
<dbReference type="InterPro" id="IPR003826">
    <property type="entry name" value="AdoMetDC_fam_prok"/>
</dbReference>
<dbReference type="Gene3D" id="3.60.90.10">
    <property type="entry name" value="S-adenosylmethionine decarboxylase"/>
    <property type="match status" value="1"/>
</dbReference>